<gene>
    <name evidence="2" type="ORF">FHU35_111465</name>
</gene>
<name>A0A561VB40_9PSEU</name>
<keyword evidence="3" id="KW-1185">Reference proteome</keyword>
<keyword evidence="1" id="KW-0732">Signal</keyword>
<sequence>MSQSVRRVAATAAIALSTVLLTGGVAHADDTSIWLVPGVDLGPVLGLTVDLPAKLLAPVVDLLS</sequence>
<dbReference type="AlphaFoldDB" id="A0A561VB40"/>
<comment type="caution">
    <text evidence="2">The sequence shown here is derived from an EMBL/GenBank/DDBJ whole genome shotgun (WGS) entry which is preliminary data.</text>
</comment>
<dbReference type="OrthoDB" id="3637992at2"/>
<feature type="signal peptide" evidence="1">
    <location>
        <begin position="1"/>
        <end position="28"/>
    </location>
</feature>
<evidence type="ECO:0000313" key="3">
    <source>
        <dbReference type="Proteomes" id="UP000316184"/>
    </source>
</evidence>
<reference evidence="2 3" key="1">
    <citation type="submission" date="2019-06" db="EMBL/GenBank/DDBJ databases">
        <title>Sequencing the genomes of 1000 actinobacteria strains.</title>
        <authorList>
            <person name="Klenk H.-P."/>
        </authorList>
    </citation>
    <scope>NUCLEOTIDE SEQUENCE [LARGE SCALE GENOMIC DNA]</scope>
    <source>
        <strain evidence="2 3">DSM 46699</strain>
    </source>
</reference>
<proteinExistence type="predicted"/>
<evidence type="ECO:0000313" key="2">
    <source>
        <dbReference type="EMBL" id="TWG08839.1"/>
    </source>
</evidence>
<dbReference type="EMBL" id="VIWX01000001">
    <property type="protein sequence ID" value="TWG08839.1"/>
    <property type="molecule type" value="Genomic_DNA"/>
</dbReference>
<dbReference type="RefSeq" id="WP_145737554.1">
    <property type="nucleotide sequence ID" value="NZ_VIWX01000001.1"/>
</dbReference>
<evidence type="ECO:0000256" key="1">
    <source>
        <dbReference type="SAM" id="SignalP"/>
    </source>
</evidence>
<feature type="chain" id="PRO_5021931981" evidence="1">
    <location>
        <begin position="29"/>
        <end position="64"/>
    </location>
</feature>
<organism evidence="2 3">
    <name type="scientific">Saccharopolyspora dendranthemae</name>
    <dbReference type="NCBI Taxonomy" id="1181886"/>
    <lineage>
        <taxon>Bacteria</taxon>
        <taxon>Bacillati</taxon>
        <taxon>Actinomycetota</taxon>
        <taxon>Actinomycetes</taxon>
        <taxon>Pseudonocardiales</taxon>
        <taxon>Pseudonocardiaceae</taxon>
        <taxon>Saccharopolyspora</taxon>
    </lineage>
</organism>
<accession>A0A561VB40</accession>
<protein>
    <submittedName>
        <fullName evidence="2">Uncharacterized protein</fullName>
    </submittedName>
</protein>
<dbReference type="Proteomes" id="UP000316184">
    <property type="component" value="Unassembled WGS sequence"/>
</dbReference>